<dbReference type="AlphaFoldDB" id="A0A6P8BAR0"/>
<proteinExistence type="predicted"/>
<keyword evidence="1" id="KW-0472">Membrane</keyword>
<sequence>MTAKKPIHPKLAKRRNRQLRIKLYSAGLFAFSTLTRGPTLLRLLIRSRLEPADAREAHAPDFYSLGIMLLLMDFIGHAGHVGTTFRHPPSGNDDDVWNQEDMSSSSNILLTTNAVAWLSLSTLLAVMAPFATRDALFWLSIAFQIAAGFVMPASVALWRRRDGLVRLAGRWVHGVMRRLRKLRPVDGVAAGDAAAVEAAPGVVVLGNVASGGDASREAAAREIAAPEPAHIPSAASREAT</sequence>
<accession>A0A6P8BAR0</accession>
<reference evidence="3" key="1">
    <citation type="journal article" date="2019" name="Mol. Biol. Evol.">
        <title>Blast fungal genomes show frequent chromosomal changes, gene gains and losses, and effector gene turnover.</title>
        <authorList>
            <person name="Gomez Luciano L.B."/>
            <person name="Jason Tsai I."/>
            <person name="Chuma I."/>
            <person name="Tosa Y."/>
            <person name="Chen Y.H."/>
            <person name="Li J.Y."/>
            <person name="Li M.Y."/>
            <person name="Jade Lu M.Y."/>
            <person name="Nakayashiki H."/>
            <person name="Li W.H."/>
        </authorList>
    </citation>
    <scope>NUCLEOTIDE SEQUENCE</scope>
    <source>
        <strain evidence="3">NI907</strain>
    </source>
</reference>
<dbReference type="KEGG" id="pgri:PgNI_04129"/>
<feature type="transmembrane region" description="Helical" evidence="1">
    <location>
        <begin position="136"/>
        <end position="158"/>
    </location>
</feature>
<feature type="transmembrane region" description="Helical" evidence="1">
    <location>
        <begin position="21"/>
        <end position="45"/>
    </location>
</feature>
<name>A0A6P8BAR0_PYRGI</name>
<keyword evidence="2" id="KW-1185">Reference proteome</keyword>
<gene>
    <name evidence="3" type="ORF">PgNI_04129</name>
</gene>
<keyword evidence="1" id="KW-1133">Transmembrane helix</keyword>
<dbReference type="OrthoDB" id="5241579at2759"/>
<reference evidence="3" key="2">
    <citation type="submission" date="2019-10" db="EMBL/GenBank/DDBJ databases">
        <authorList>
            <consortium name="NCBI Genome Project"/>
        </authorList>
    </citation>
    <scope>NUCLEOTIDE SEQUENCE</scope>
    <source>
        <strain evidence="3">NI907</strain>
    </source>
</reference>
<evidence type="ECO:0000313" key="2">
    <source>
        <dbReference type="Proteomes" id="UP000515153"/>
    </source>
</evidence>
<evidence type="ECO:0000256" key="1">
    <source>
        <dbReference type="SAM" id="Phobius"/>
    </source>
</evidence>
<organism evidence="2 3">
    <name type="scientific">Pyricularia grisea</name>
    <name type="common">Crabgrass-specific blast fungus</name>
    <name type="synonym">Magnaporthe grisea</name>
    <dbReference type="NCBI Taxonomy" id="148305"/>
    <lineage>
        <taxon>Eukaryota</taxon>
        <taxon>Fungi</taxon>
        <taxon>Dikarya</taxon>
        <taxon>Ascomycota</taxon>
        <taxon>Pezizomycotina</taxon>
        <taxon>Sordariomycetes</taxon>
        <taxon>Sordariomycetidae</taxon>
        <taxon>Magnaporthales</taxon>
        <taxon>Pyriculariaceae</taxon>
        <taxon>Pyricularia</taxon>
    </lineage>
</organism>
<reference evidence="3" key="3">
    <citation type="submission" date="2025-08" db="UniProtKB">
        <authorList>
            <consortium name="RefSeq"/>
        </authorList>
    </citation>
    <scope>IDENTIFICATION</scope>
    <source>
        <strain evidence="3">NI907</strain>
    </source>
</reference>
<keyword evidence="1" id="KW-0812">Transmembrane</keyword>
<feature type="transmembrane region" description="Helical" evidence="1">
    <location>
        <begin position="106"/>
        <end position="130"/>
    </location>
</feature>
<dbReference type="Proteomes" id="UP000515153">
    <property type="component" value="Unplaced"/>
</dbReference>
<evidence type="ECO:0000313" key="3">
    <source>
        <dbReference type="RefSeq" id="XP_030984129.1"/>
    </source>
</evidence>
<protein>
    <submittedName>
        <fullName evidence="3">Uncharacterized protein</fullName>
    </submittedName>
</protein>
<dbReference type="RefSeq" id="XP_030984129.1">
    <property type="nucleotide sequence ID" value="XM_031124180.1"/>
</dbReference>
<feature type="transmembrane region" description="Helical" evidence="1">
    <location>
        <begin position="65"/>
        <end position="85"/>
    </location>
</feature>
<dbReference type="GeneID" id="41959089"/>